<gene>
    <name evidence="1" type="ORF">H5410_020101</name>
</gene>
<evidence type="ECO:0000313" key="2">
    <source>
        <dbReference type="Proteomes" id="UP000824120"/>
    </source>
</evidence>
<organism evidence="1 2">
    <name type="scientific">Solanum commersonii</name>
    <name type="common">Commerson's wild potato</name>
    <name type="synonym">Commerson's nightshade</name>
    <dbReference type="NCBI Taxonomy" id="4109"/>
    <lineage>
        <taxon>Eukaryota</taxon>
        <taxon>Viridiplantae</taxon>
        <taxon>Streptophyta</taxon>
        <taxon>Embryophyta</taxon>
        <taxon>Tracheophyta</taxon>
        <taxon>Spermatophyta</taxon>
        <taxon>Magnoliopsida</taxon>
        <taxon>eudicotyledons</taxon>
        <taxon>Gunneridae</taxon>
        <taxon>Pentapetalae</taxon>
        <taxon>asterids</taxon>
        <taxon>lamiids</taxon>
        <taxon>Solanales</taxon>
        <taxon>Solanaceae</taxon>
        <taxon>Solanoideae</taxon>
        <taxon>Solaneae</taxon>
        <taxon>Solanum</taxon>
    </lineage>
</organism>
<name>A0A9J5ZBH3_SOLCO</name>
<evidence type="ECO:0000313" key="1">
    <source>
        <dbReference type="EMBL" id="KAG5608820.1"/>
    </source>
</evidence>
<dbReference type="OrthoDB" id="1303224at2759"/>
<dbReference type="Proteomes" id="UP000824120">
    <property type="component" value="Chromosome 4"/>
</dbReference>
<proteinExistence type="predicted"/>
<protein>
    <submittedName>
        <fullName evidence="1">Uncharacterized protein</fullName>
    </submittedName>
</protein>
<keyword evidence="2" id="KW-1185">Reference proteome</keyword>
<reference evidence="1 2" key="1">
    <citation type="submission" date="2020-09" db="EMBL/GenBank/DDBJ databases">
        <title>De no assembly of potato wild relative species, Solanum commersonii.</title>
        <authorList>
            <person name="Cho K."/>
        </authorList>
    </citation>
    <scope>NUCLEOTIDE SEQUENCE [LARGE SCALE GENOMIC DNA]</scope>
    <source>
        <strain evidence="1">LZ3.2</strain>
        <tissue evidence="1">Leaf</tissue>
    </source>
</reference>
<comment type="caution">
    <text evidence="1">The sequence shown here is derived from an EMBL/GenBank/DDBJ whole genome shotgun (WGS) entry which is preliminary data.</text>
</comment>
<sequence length="271" mass="30745">MFKTKLEHIMVFLGLNKHDILVTHKEKLLWGQLPQSSIQLQQLQSIDGQTNPLMQPVHGFMAAMQQNNLTNPQHISLSGISTIYNSQQDRIISAATGFSQQNPVNSPQEVNISSLSSQSGMHPVQANLGSLWQNSSVLQQSLLKLHEQQMLQDQQLRQMYQQQQIFHSQHQLMQQLLRQLQQQTVQLPAHKMSQLHQLTDVNDLTMRQQMGMKAGVLQQQKSVGQCVGFHHPQVKSEISSPQAYQAVSPQRQNLPAVDESKNVANVPWNFQ</sequence>
<accession>A0A9J5ZBH3</accession>
<dbReference type="AlphaFoldDB" id="A0A9J5ZBH3"/>
<dbReference type="EMBL" id="JACXVP010000004">
    <property type="protein sequence ID" value="KAG5608820.1"/>
    <property type="molecule type" value="Genomic_DNA"/>
</dbReference>